<organism evidence="3 4">
    <name type="scientific">Cryptococcus amylolentus CBS 6273</name>
    <dbReference type="NCBI Taxonomy" id="1296118"/>
    <lineage>
        <taxon>Eukaryota</taxon>
        <taxon>Fungi</taxon>
        <taxon>Dikarya</taxon>
        <taxon>Basidiomycota</taxon>
        <taxon>Agaricomycotina</taxon>
        <taxon>Tremellomycetes</taxon>
        <taxon>Tremellales</taxon>
        <taxon>Cryptococcaceae</taxon>
        <taxon>Cryptococcus</taxon>
    </lineage>
</organism>
<dbReference type="AlphaFoldDB" id="A0A1E3KFP9"/>
<feature type="compositionally biased region" description="Low complexity" evidence="1">
    <location>
        <begin position="813"/>
        <end position="824"/>
    </location>
</feature>
<dbReference type="OrthoDB" id="2575563at2759"/>
<feature type="compositionally biased region" description="Polar residues" evidence="1">
    <location>
        <begin position="481"/>
        <end position="503"/>
    </location>
</feature>
<dbReference type="Proteomes" id="UP000095149">
    <property type="component" value="Unassembled WGS sequence"/>
</dbReference>
<feature type="compositionally biased region" description="Basic and acidic residues" evidence="1">
    <location>
        <begin position="546"/>
        <end position="572"/>
    </location>
</feature>
<feature type="compositionally biased region" description="Polar residues" evidence="1">
    <location>
        <begin position="383"/>
        <end position="393"/>
    </location>
</feature>
<feature type="compositionally biased region" description="Polar residues" evidence="1">
    <location>
        <begin position="642"/>
        <end position="651"/>
    </location>
</feature>
<sequence length="824" mass="88550">MRLPGLPWAGFNLLRLIGVVFIIWAFVAQFIALANDLSANARSSVSTTSLTTSESAFPSSSDGELVTASSTIDSQWGASPSSSSSTTSLALATSGSIITKGQSISPANAIAEDGKSGGQMIKGAEETDEGNKTSANWGMSSIPDQPGGIAFTIISRLMMAIVLGLLLCGQFGWPEMFLYKYVPWLGPQSTPIWLGLVEVVVAIENLRVYAKSVVLNSAWGLFAVGLFNLLIGAVLLYLGRRLPKSPPAPLYFNMSQRPLFWTPLPLCYRQLCDEPEASQSKPENQGDRRLPPSNAYEIGLDEDEEDEEKSIKSNHHSNTHSLTLAPAAPLMGKPKAPHQDVTRGGYPTFSGGGPADPGRQVPTGFLERAKDGRLLKFVNENGQEVSPQVQTNPRPEELGAVRGHPRRIEPSGPDGDRKEGRVIQDRLPPRTHFKGRTPAALNVDGTEKAMTSRNAPDQAAPKPPPVRPIPRHVQQVRDEMTNSLSRVNSKRQSTLSSVSTISATKDLGPQFPLPPTRSFSADSISSLGSPKPAVTQPPGSATTARMHSERGKGPPPRELDLPKPKERGKSRPESTILTPKSPAKSVREPPLTAPPLSPTHSQSGPSIPRPLPQHKRSATLQAHLSGPPGNLPLRSSMAPSALTRSESSRSAKGTRLAHGVRFMDKVEERSPSPPCTGQTGTTTATTATTEGYSDDDEITAELRSPARRGVRVPGTNFQLPAVSWPGIGSARRESFGHDSTRRSVLSDSSLEDLNTSSSDDDSLPYRKETSAKPKDAHDRKRANPSASKRPKTVAILGGSYLDGRKETRERRPSSMSFDSRSSLG</sequence>
<comment type="caution">
    <text evidence="3">The sequence shown here is derived from an EMBL/GenBank/DDBJ whole genome shotgun (WGS) entry which is preliminary data.</text>
</comment>
<keyword evidence="2" id="KW-0472">Membrane</keyword>
<feature type="transmembrane region" description="Helical" evidence="2">
    <location>
        <begin position="217"/>
        <end position="238"/>
    </location>
</feature>
<feature type="compositionally biased region" description="Basic and acidic residues" evidence="1">
    <location>
        <begin position="661"/>
        <end position="670"/>
    </location>
</feature>
<feature type="compositionally biased region" description="Basic and acidic residues" evidence="1">
    <location>
        <begin position="802"/>
        <end position="812"/>
    </location>
</feature>
<feature type="region of interest" description="Disordered" evidence="1">
    <location>
        <begin position="383"/>
        <end position="824"/>
    </location>
</feature>
<feature type="compositionally biased region" description="Polar residues" evidence="1">
    <location>
        <begin position="517"/>
        <end position="528"/>
    </location>
</feature>
<accession>A0A1E3KFP9</accession>
<evidence type="ECO:0000313" key="4">
    <source>
        <dbReference type="Proteomes" id="UP000095149"/>
    </source>
</evidence>
<evidence type="ECO:0000256" key="1">
    <source>
        <dbReference type="SAM" id="MobiDB-lite"/>
    </source>
</evidence>
<proteinExistence type="predicted"/>
<keyword evidence="2" id="KW-1133">Transmembrane helix</keyword>
<feature type="compositionally biased region" description="Low complexity" evidence="1">
    <location>
        <begin position="676"/>
        <end position="689"/>
    </location>
</feature>
<feature type="compositionally biased region" description="Low complexity" evidence="1">
    <location>
        <begin position="745"/>
        <end position="757"/>
    </location>
</feature>
<feature type="compositionally biased region" description="Basic and acidic residues" evidence="1">
    <location>
        <begin position="730"/>
        <end position="741"/>
    </location>
</feature>
<evidence type="ECO:0000256" key="2">
    <source>
        <dbReference type="SAM" id="Phobius"/>
    </source>
</evidence>
<protein>
    <submittedName>
        <fullName evidence="3">Uncharacterized protein</fullName>
    </submittedName>
</protein>
<keyword evidence="2" id="KW-0812">Transmembrane</keyword>
<dbReference type="EMBL" id="MEKH01000001">
    <property type="protein sequence ID" value="ODO11909.1"/>
    <property type="molecule type" value="Genomic_DNA"/>
</dbReference>
<gene>
    <name evidence="3" type="ORF">I350_00693</name>
</gene>
<name>A0A1E3KFP9_9TREE</name>
<feature type="transmembrane region" description="Helical" evidence="2">
    <location>
        <begin position="149"/>
        <end position="172"/>
    </location>
</feature>
<evidence type="ECO:0000313" key="3">
    <source>
        <dbReference type="EMBL" id="ODO11909.1"/>
    </source>
</evidence>
<feature type="compositionally biased region" description="Basic and acidic residues" evidence="1">
    <location>
        <begin position="406"/>
        <end position="428"/>
    </location>
</feature>
<feature type="compositionally biased region" description="Basic and acidic residues" evidence="1">
    <location>
        <begin position="763"/>
        <end position="778"/>
    </location>
</feature>
<feature type="region of interest" description="Disordered" evidence="1">
    <location>
        <begin position="275"/>
        <end position="295"/>
    </location>
</feature>
<feature type="transmembrane region" description="Helical" evidence="2">
    <location>
        <begin position="192"/>
        <end position="210"/>
    </location>
</feature>
<feature type="transmembrane region" description="Helical" evidence="2">
    <location>
        <begin position="12"/>
        <end position="34"/>
    </location>
</feature>
<reference evidence="3 4" key="1">
    <citation type="submission" date="2016-06" db="EMBL/GenBank/DDBJ databases">
        <title>Evolution of pathogenesis and genome organization in the Tremellales.</title>
        <authorList>
            <person name="Cuomo C."/>
            <person name="Litvintseva A."/>
            <person name="Heitman J."/>
            <person name="Chen Y."/>
            <person name="Sun S."/>
            <person name="Springer D."/>
            <person name="Dromer F."/>
            <person name="Young S."/>
            <person name="Zeng Q."/>
            <person name="Chapman S."/>
            <person name="Gujja S."/>
            <person name="Saif S."/>
            <person name="Birren B."/>
        </authorList>
    </citation>
    <scope>NUCLEOTIDE SEQUENCE [LARGE SCALE GENOMIC DNA]</scope>
    <source>
        <strain evidence="3 4">CBS 6273</strain>
    </source>
</reference>